<dbReference type="GO" id="GO:0000156">
    <property type="term" value="F:phosphorelay response regulator activity"/>
    <property type="evidence" value="ECO:0007669"/>
    <property type="project" value="InterPro"/>
</dbReference>
<keyword evidence="2" id="KW-0238">DNA-binding</keyword>
<dbReference type="EMBL" id="QGGO01000007">
    <property type="protein sequence ID" value="PWK27360.1"/>
    <property type="molecule type" value="Genomic_DNA"/>
</dbReference>
<evidence type="ECO:0000313" key="2">
    <source>
        <dbReference type="EMBL" id="PWK27360.1"/>
    </source>
</evidence>
<proteinExistence type="predicted"/>
<dbReference type="RefSeq" id="WP_109742437.1">
    <property type="nucleotide sequence ID" value="NZ_QGGO01000007.1"/>
</dbReference>
<dbReference type="PROSITE" id="PS50930">
    <property type="entry name" value="HTH_LYTTR"/>
    <property type="match status" value="1"/>
</dbReference>
<feature type="domain" description="HTH LytTR-type" evidence="1">
    <location>
        <begin position="12"/>
        <end position="114"/>
    </location>
</feature>
<keyword evidence="3" id="KW-1185">Reference proteome</keyword>
<dbReference type="GO" id="GO:0003677">
    <property type="term" value="F:DNA binding"/>
    <property type="evidence" value="ECO:0007669"/>
    <property type="project" value="UniProtKB-KW"/>
</dbReference>
<dbReference type="InterPro" id="IPR007492">
    <property type="entry name" value="LytTR_DNA-bd_dom"/>
</dbReference>
<dbReference type="PANTHER" id="PTHR37299">
    <property type="entry name" value="TRANSCRIPTIONAL REGULATOR-RELATED"/>
    <property type="match status" value="1"/>
</dbReference>
<dbReference type="Proteomes" id="UP000245489">
    <property type="component" value="Unassembled WGS sequence"/>
</dbReference>
<sequence>MNTVNDLSISKLNLYVYKSKIQIDISNIIMLEAQVNYTIIYLKNGKKMMVSKTLKSFEELLLNYRFYRIHRAFLINSEHLQAYDSTLGQARLTNDYTVSTSRRKKEFFEKQMNRASLTSIKALIS</sequence>
<dbReference type="PANTHER" id="PTHR37299:SF1">
    <property type="entry name" value="STAGE 0 SPORULATION PROTEIN A HOMOLOG"/>
    <property type="match status" value="1"/>
</dbReference>
<name>A0A316EDA5_9BACT</name>
<protein>
    <submittedName>
        <fullName evidence="2">LytTr DNA-binding domain-containing protein</fullName>
    </submittedName>
</protein>
<accession>A0A316EDA5</accession>
<dbReference type="AlphaFoldDB" id="A0A316EDA5"/>
<organism evidence="2 3">
    <name type="scientific">Arcicella aurantiaca</name>
    <dbReference type="NCBI Taxonomy" id="591202"/>
    <lineage>
        <taxon>Bacteria</taxon>
        <taxon>Pseudomonadati</taxon>
        <taxon>Bacteroidota</taxon>
        <taxon>Cytophagia</taxon>
        <taxon>Cytophagales</taxon>
        <taxon>Flectobacillaceae</taxon>
        <taxon>Arcicella</taxon>
    </lineage>
</organism>
<dbReference type="InterPro" id="IPR046947">
    <property type="entry name" value="LytR-like"/>
</dbReference>
<gene>
    <name evidence="2" type="ORF">LV89_01673</name>
</gene>
<dbReference type="SMART" id="SM00850">
    <property type="entry name" value="LytTR"/>
    <property type="match status" value="1"/>
</dbReference>
<dbReference type="OrthoDB" id="1118393at2"/>
<comment type="caution">
    <text evidence="2">The sequence shown here is derived from an EMBL/GenBank/DDBJ whole genome shotgun (WGS) entry which is preliminary data.</text>
</comment>
<reference evidence="2 3" key="1">
    <citation type="submission" date="2018-05" db="EMBL/GenBank/DDBJ databases">
        <title>Genomic Encyclopedia of Archaeal and Bacterial Type Strains, Phase II (KMG-II): from individual species to whole genera.</title>
        <authorList>
            <person name="Goeker M."/>
        </authorList>
    </citation>
    <scope>NUCLEOTIDE SEQUENCE [LARGE SCALE GENOMIC DNA]</scope>
    <source>
        <strain evidence="2 3">DSM 22214</strain>
    </source>
</reference>
<dbReference type="Gene3D" id="2.40.50.1020">
    <property type="entry name" value="LytTr DNA-binding domain"/>
    <property type="match status" value="1"/>
</dbReference>
<evidence type="ECO:0000259" key="1">
    <source>
        <dbReference type="PROSITE" id="PS50930"/>
    </source>
</evidence>
<evidence type="ECO:0000313" key="3">
    <source>
        <dbReference type="Proteomes" id="UP000245489"/>
    </source>
</evidence>
<dbReference type="Pfam" id="PF04397">
    <property type="entry name" value="LytTR"/>
    <property type="match status" value="1"/>
</dbReference>